<feature type="domain" description="DUF6924" evidence="2">
    <location>
        <begin position="173"/>
        <end position="305"/>
    </location>
</feature>
<evidence type="ECO:0000313" key="4">
    <source>
        <dbReference type="Proteomes" id="UP000432015"/>
    </source>
</evidence>
<feature type="region of interest" description="Disordered" evidence="1">
    <location>
        <begin position="146"/>
        <end position="169"/>
    </location>
</feature>
<protein>
    <recommendedName>
        <fullName evidence="2">DUF6924 domain-containing protein</fullName>
    </recommendedName>
</protein>
<reference evidence="3 4" key="1">
    <citation type="submission" date="2019-11" db="EMBL/GenBank/DDBJ databases">
        <authorList>
            <person name="Cao P."/>
        </authorList>
    </citation>
    <scope>NUCLEOTIDE SEQUENCE [LARGE SCALE GENOMIC DNA]</scope>
    <source>
        <strain evidence="3 4">NEAU-AAG5</strain>
    </source>
</reference>
<sequence length="311" mass="33078">MSIPALPPTVGGEVLLLCTYYKDGQADWGGVLGDVGGRREGDVLLLGEGGARLRVVEGAGWDYLHGGNVPALVPDGARAAPVAVLVDIPVVAGGGDPLLVDLVAVPGRGVRVPASRLGEILAGLLRGGVRFEDLVREMDVRGVYQGDAGRPAFPAPEPSERRSHPPLPASSGALLVRTCFDDEEGWRALLDDFGGIDQDGWVGADLDWDEIDVDDYPLTAEVVEDRRYEGLLPGEVPALVPPEEHATLVALADARTFAEADRPLTAVDLYDTPGQPAVLPRRVVGSMAANLEISNMDFHDFVLEEGSDPWW</sequence>
<evidence type="ECO:0000259" key="2">
    <source>
        <dbReference type="Pfam" id="PF21962"/>
    </source>
</evidence>
<dbReference type="AlphaFoldDB" id="A0A7K1L9D9"/>
<keyword evidence="4" id="KW-1185">Reference proteome</keyword>
<dbReference type="InterPro" id="IPR053832">
    <property type="entry name" value="DUF6924"/>
</dbReference>
<evidence type="ECO:0000256" key="1">
    <source>
        <dbReference type="SAM" id="MobiDB-lite"/>
    </source>
</evidence>
<dbReference type="Pfam" id="PF21962">
    <property type="entry name" value="DUF6924"/>
    <property type="match status" value="2"/>
</dbReference>
<organism evidence="3 4">
    <name type="scientific">Actinomadura litoris</name>
    <dbReference type="NCBI Taxonomy" id="2678616"/>
    <lineage>
        <taxon>Bacteria</taxon>
        <taxon>Bacillati</taxon>
        <taxon>Actinomycetota</taxon>
        <taxon>Actinomycetes</taxon>
        <taxon>Streptosporangiales</taxon>
        <taxon>Thermomonosporaceae</taxon>
        <taxon>Actinomadura</taxon>
    </lineage>
</organism>
<evidence type="ECO:0000313" key="3">
    <source>
        <dbReference type="EMBL" id="MUN40953.1"/>
    </source>
</evidence>
<name>A0A7K1L9D9_9ACTN</name>
<comment type="caution">
    <text evidence="3">The sequence shown here is derived from an EMBL/GenBank/DDBJ whole genome shotgun (WGS) entry which is preliminary data.</text>
</comment>
<dbReference type="RefSeq" id="WP_156220104.1">
    <property type="nucleotide sequence ID" value="NZ_WOFH01000012.1"/>
</dbReference>
<accession>A0A7K1L9D9</accession>
<dbReference type="EMBL" id="WOFH01000012">
    <property type="protein sequence ID" value="MUN40953.1"/>
    <property type="molecule type" value="Genomic_DNA"/>
</dbReference>
<proteinExistence type="predicted"/>
<dbReference type="Proteomes" id="UP000432015">
    <property type="component" value="Unassembled WGS sequence"/>
</dbReference>
<feature type="domain" description="DUF6924" evidence="2">
    <location>
        <begin position="13"/>
        <end position="146"/>
    </location>
</feature>
<gene>
    <name evidence="3" type="ORF">GNZ18_30760</name>
</gene>